<protein>
    <submittedName>
        <fullName evidence="7">Lipopolysaccharide biosynthesis protein</fullName>
    </submittedName>
</protein>
<accession>A0ABT5R318</accession>
<dbReference type="RefSeq" id="WP_274165492.1">
    <property type="nucleotide sequence ID" value="NZ_JAJUBC010000019.1"/>
</dbReference>
<keyword evidence="8" id="KW-1185">Reference proteome</keyword>
<evidence type="ECO:0000256" key="1">
    <source>
        <dbReference type="ARBA" id="ARBA00004651"/>
    </source>
</evidence>
<dbReference type="Proteomes" id="UP001149400">
    <property type="component" value="Unassembled WGS sequence"/>
</dbReference>
<evidence type="ECO:0000256" key="4">
    <source>
        <dbReference type="ARBA" id="ARBA00022989"/>
    </source>
</evidence>
<comment type="caution">
    <text evidence="7">The sequence shown here is derived from an EMBL/GenBank/DDBJ whole genome shotgun (WGS) entry which is preliminary data.</text>
</comment>
<evidence type="ECO:0000256" key="3">
    <source>
        <dbReference type="ARBA" id="ARBA00022692"/>
    </source>
</evidence>
<dbReference type="PANTHER" id="PTHR30250:SF11">
    <property type="entry name" value="O-ANTIGEN TRANSPORTER-RELATED"/>
    <property type="match status" value="1"/>
</dbReference>
<feature type="transmembrane region" description="Helical" evidence="6">
    <location>
        <begin position="439"/>
        <end position="460"/>
    </location>
</feature>
<feature type="transmembrane region" description="Helical" evidence="6">
    <location>
        <begin position="177"/>
        <end position="196"/>
    </location>
</feature>
<keyword evidence="2" id="KW-1003">Cell membrane</keyword>
<feature type="transmembrane region" description="Helical" evidence="6">
    <location>
        <begin position="414"/>
        <end position="433"/>
    </location>
</feature>
<feature type="transmembrane region" description="Helical" evidence="6">
    <location>
        <begin position="148"/>
        <end position="171"/>
    </location>
</feature>
<evidence type="ECO:0000256" key="5">
    <source>
        <dbReference type="ARBA" id="ARBA00023136"/>
    </source>
</evidence>
<feature type="transmembrane region" description="Helical" evidence="6">
    <location>
        <begin position="83"/>
        <end position="103"/>
    </location>
</feature>
<feature type="transmembrane region" description="Helical" evidence="6">
    <location>
        <begin position="208"/>
        <end position="230"/>
    </location>
</feature>
<evidence type="ECO:0000256" key="2">
    <source>
        <dbReference type="ARBA" id="ARBA00022475"/>
    </source>
</evidence>
<comment type="subcellular location">
    <subcellularLocation>
        <location evidence="1">Cell membrane</location>
        <topology evidence="1">Multi-pass membrane protein</topology>
    </subcellularLocation>
</comment>
<keyword evidence="5 6" id="KW-0472">Membrane</keyword>
<dbReference type="InterPro" id="IPR050833">
    <property type="entry name" value="Poly_Biosynth_Transport"/>
</dbReference>
<reference evidence="7" key="1">
    <citation type="submission" date="2021-12" db="EMBL/GenBank/DDBJ databases">
        <title>Enterovibrio ZSDZ35 sp. nov. and Enterovibrio ZSDZ42 sp. nov., isolated from coastal seawater in Qingdao.</title>
        <authorList>
            <person name="Zhang P."/>
        </authorList>
    </citation>
    <scope>NUCLEOTIDE SEQUENCE</scope>
    <source>
        <strain evidence="7">ZSDZ42</strain>
    </source>
</reference>
<dbReference type="EMBL" id="JAJUBC010000019">
    <property type="protein sequence ID" value="MDD1794668.1"/>
    <property type="molecule type" value="Genomic_DNA"/>
</dbReference>
<gene>
    <name evidence="7" type="ORF">LRP50_16155</name>
</gene>
<feature type="transmembrane region" description="Helical" evidence="6">
    <location>
        <begin position="44"/>
        <end position="62"/>
    </location>
</feature>
<name>A0ABT5R318_9GAMM</name>
<dbReference type="Pfam" id="PF01943">
    <property type="entry name" value="Polysacc_synt"/>
    <property type="match status" value="1"/>
</dbReference>
<feature type="transmembrane region" description="Helical" evidence="6">
    <location>
        <begin position="359"/>
        <end position="376"/>
    </location>
</feature>
<feature type="transmembrane region" description="Helical" evidence="6">
    <location>
        <begin position="322"/>
        <end position="338"/>
    </location>
</feature>
<feature type="transmembrane region" description="Helical" evidence="6">
    <location>
        <begin position="382"/>
        <end position="402"/>
    </location>
</feature>
<keyword evidence="4 6" id="KW-1133">Transmembrane helix</keyword>
<evidence type="ECO:0000256" key="6">
    <source>
        <dbReference type="SAM" id="Phobius"/>
    </source>
</evidence>
<proteinExistence type="predicted"/>
<dbReference type="InterPro" id="IPR002797">
    <property type="entry name" value="Polysacc_synth"/>
</dbReference>
<feature type="transmembrane region" description="Helical" evidence="6">
    <location>
        <begin position="250"/>
        <end position="272"/>
    </location>
</feature>
<keyword evidence="3 6" id="KW-0812">Transmembrane</keyword>
<organism evidence="7 8">
    <name type="scientific">Enterovibrio gelatinilyticus</name>
    <dbReference type="NCBI Taxonomy" id="2899819"/>
    <lineage>
        <taxon>Bacteria</taxon>
        <taxon>Pseudomonadati</taxon>
        <taxon>Pseudomonadota</taxon>
        <taxon>Gammaproteobacteria</taxon>
        <taxon>Vibrionales</taxon>
        <taxon>Vibrionaceae</taxon>
        <taxon>Enterovibrio</taxon>
    </lineage>
</organism>
<dbReference type="PANTHER" id="PTHR30250">
    <property type="entry name" value="PST FAMILY PREDICTED COLANIC ACID TRANSPORTER"/>
    <property type="match status" value="1"/>
</dbReference>
<evidence type="ECO:0000313" key="8">
    <source>
        <dbReference type="Proteomes" id="UP001149400"/>
    </source>
</evidence>
<sequence>MKPLTPVMKQTLLYGSSMALMKGISLLMLPFITHQLPQAEFGLLEIISSIAALGSILVGLGLEDALYRFVGGSKTQRERLTMAARIFTLTLITCAVIIPLGWIGASLLDSYVPGGLTTYQLRLVLLMLALEGCIAVPLGWLRMQNRAMAFFSAAVGRAVFHAALTIIMLLNGRGIDGVLEAGCIAAIAQALILTVVQIKETGLSFSRTVTTQALVYSMPIMASGIMAFTLNGLDRWVLADVSSLEELAQFGVAAKFGLAVVLLLQPFGMWWMPKRFDVLYGPDGREKATRFTGYGLVAVMLIAVSVAFAAPLAIAWLLPESYLLAAQFIAFLVAAALFKEMAELVNLGSFAGDTTYAQMGINAVAAVIAITTLWWWGHEYGVFGVLMALVFTQCLRFVLFYVVSQSLYHLPYPVYSLLFLGSLCFIWLAVAHYDWSETARIILLFIAPLSLTLISQKIGLLPKGSLKRVAGQTA</sequence>
<feature type="transmembrane region" description="Helical" evidence="6">
    <location>
        <begin position="293"/>
        <end position="316"/>
    </location>
</feature>
<evidence type="ECO:0000313" key="7">
    <source>
        <dbReference type="EMBL" id="MDD1794668.1"/>
    </source>
</evidence>
<feature type="transmembrane region" description="Helical" evidence="6">
    <location>
        <begin position="123"/>
        <end position="141"/>
    </location>
</feature>
<feature type="transmembrane region" description="Helical" evidence="6">
    <location>
        <begin position="12"/>
        <end position="32"/>
    </location>
</feature>